<name>A0AAJ7RSF8_CEPCN</name>
<keyword evidence="5" id="KW-1003">Cell membrane</keyword>
<dbReference type="PROSITE" id="PS51719">
    <property type="entry name" value="G_SEPTIN"/>
    <property type="match status" value="1"/>
</dbReference>
<dbReference type="PRINTS" id="PR01740">
    <property type="entry name" value="SEPTIN2"/>
</dbReference>
<dbReference type="Pfam" id="PF00735">
    <property type="entry name" value="Septin"/>
    <property type="match status" value="1"/>
</dbReference>
<evidence type="ECO:0000256" key="11">
    <source>
        <dbReference type="ARBA" id="ARBA00023136"/>
    </source>
</evidence>
<accession>A0AAJ7RSF8</accession>
<keyword evidence="10 16" id="KW-0342">GTP-binding</keyword>
<evidence type="ECO:0000256" key="7">
    <source>
        <dbReference type="ARBA" id="ARBA00022618"/>
    </source>
</evidence>
<comment type="similarity">
    <text evidence="15 17">Belongs to the TRAFAC class TrmE-Era-EngA-EngB-Septin-like GTPase superfamily. Septin GTPase family.</text>
</comment>
<evidence type="ECO:0000256" key="6">
    <source>
        <dbReference type="ARBA" id="ARBA00022490"/>
    </source>
</evidence>
<dbReference type="InterPro" id="IPR008113">
    <property type="entry name" value="Septin2"/>
</dbReference>
<keyword evidence="9" id="KW-0498">Mitosis</keyword>
<dbReference type="GeneID" id="107273184"/>
<sequence length="358" mass="41049">MSEYSEMFASLETPGYVGFANLPNQVHRKSVKKGFEFTLMVVGESGLGKSTLVNSLFLTDLYPERLIPDAVEKTNQTVKLDASTVEIEERGVKLRLTVVDTPGYGDAIDNTDSFRAIIQYIDDQFERFLRDESGLNRRNIVDNRIHCCFYFISPFGHGLKPLDIEFMKQLHNKVNIVPVIAKADVLTKKEVLRLKKRVMEEIEGSGIKIYPLPDCDSDEDEDYKEQVRQLKEAVPFAVCGANTLLEVKGRKVRGRLYPWGVVEVENPDHCDFIKLRTMLITHMQDLQEVTQEVHYENYRSERLAKGAPVPPRRQTIVESEKSGATSENYRILQEKEAELRRMQEMLAAMQAQMQQQKP</sequence>
<evidence type="ECO:0000256" key="13">
    <source>
        <dbReference type="ARBA" id="ARBA00023273"/>
    </source>
</evidence>
<keyword evidence="8 16" id="KW-0547">Nucleotide-binding</keyword>
<dbReference type="GO" id="GO:0005737">
    <property type="term" value="C:cytoplasm"/>
    <property type="evidence" value="ECO:0007669"/>
    <property type="project" value="UniProtKB-ARBA"/>
</dbReference>
<dbReference type="GO" id="GO:0030496">
    <property type="term" value="C:midbody"/>
    <property type="evidence" value="ECO:0007669"/>
    <property type="project" value="UniProtKB-SubCell"/>
</dbReference>
<feature type="site" description="Important for dimerization" evidence="16">
    <location>
        <position position="155"/>
    </location>
</feature>
<evidence type="ECO:0000256" key="8">
    <source>
        <dbReference type="ARBA" id="ARBA00022741"/>
    </source>
</evidence>
<evidence type="ECO:0000259" key="19">
    <source>
        <dbReference type="PROSITE" id="PS51719"/>
    </source>
</evidence>
<keyword evidence="6" id="KW-0963">Cytoplasm</keyword>
<dbReference type="PANTHER" id="PTHR18884">
    <property type="entry name" value="SEPTIN"/>
    <property type="match status" value="1"/>
</dbReference>
<evidence type="ECO:0000256" key="9">
    <source>
        <dbReference type="ARBA" id="ARBA00022776"/>
    </source>
</evidence>
<feature type="region of interest" description="Disordered" evidence="18">
    <location>
        <begin position="304"/>
        <end position="327"/>
    </location>
</feature>
<evidence type="ECO:0000256" key="14">
    <source>
        <dbReference type="ARBA" id="ARBA00023306"/>
    </source>
</evidence>
<dbReference type="Proteomes" id="UP000694920">
    <property type="component" value="Unplaced"/>
</dbReference>
<evidence type="ECO:0000256" key="16">
    <source>
        <dbReference type="PIRSR" id="PIRSR006698-2"/>
    </source>
</evidence>
<dbReference type="GO" id="GO:0051301">
    <property type="term" value="P:cell division"/>
    <property type="evidence" value="ECO:0007669"/>
    <property type="project" value="UniProtKB-KW"/>
</dbReference>
<keyword evidence="14" id="KW-0131">Cell cycle</keyword>
<proteinExistence type="inferred from homology"/>
<dbReference type="RefSeq" id="XP_024946268.1">
    <property type="nucleotide sequence ID" value="XM_025090500.1"/>
</dbReference>
<evidence type="ECO:0000313" key="21">
    <source>
        <dbReference type="RefSeq" id="XP_024946268.1"/>
    </source>
</evidence>
<dbReference type="CTD" id="1731"/>
<dbReference type="Gene3D" id="3.40.50.300">
    <property type="entry name" value="P-loop containing nucleotide triphosphate hydrolases"/>
    <property type="match status" value="1"/>
</dbReference>
<evidence type="ECO:0000256" key="3">
    <source>
        <dbReference type="ARBA" id="ARBA00004309"/>
    </source>
</evidence>
<keyword evidence="11" id="KW-0472">Membrane</keyword>
<dbReference type="GO" id="GO:0060170">
    <property type="term" value="C:ciliary membrane"/>
    <property type="evidence" value="ECO:0007669"/>
    <property type="project" value="UniProtKB-SubCell"/>
</dbReference>
<evidence type="ECO:0000256" key="5">
    <source>
        <dbReference type="ARBA" id="ARBA00022475"/>
    </source>
</evidence>
<keyword evidence="20" id="KW-1185">Reference proteome</keyword>
<evidence type="ECO:0000256" key="10">
    <source>
        <dbReference type="ARBA" id="ARBA00023134"/>
    </source>
</evidence>
<dbReference type="GO" id="GO:0005819">
    <property type="term" value="C:spindle"/>
    <property type="evidence" value="ECO:0007669"/>
    <property type="project" value="UniProtKB-SubCell"/>
</dbReference>
<protein>
    <recommendedName>
        <fullName evidence="15">Septin</fullName>
    </recommendedName>
</protein>
<dbReference type="CDD" id="cd01850">
    <property type="entry name" value="CDC_Septin"/>
    <property type="match status" value="1"/>
</dbReference>
<dbReference type="AlphaFoldDB" id="A0AAJ7RSF8"/>
<evidence type="ECO:0000256" key="12">
    <source>
        <dbReference type="ARBA" id="ARBA00023212"/>
    </source>
</evidence>
<dbReference type="SUPFAM" id="SSF52540">
    <property type="entry name" value="P-loop containing nucleoside triphosphate hydrolases"/>
    <property type="match status" value="1"/>
</dbReference>
<keyword evidence="7" id="KW-0132">Cell division</keyword>
<keyword evidence="13" id="KW-0966">Cell projection</keyword>
<reference evidence="21" key="1">
    <citation type="submission" date="2025-08" db="UniProtKB">
        <authorList>
            <consortium name="RefSeq"/>
        </authorList>
    </citation>
    <scope>IDENTIFICATION</scope>
</reference>
<evidence type="ECO:0000313" key="20">
    <source>
        <dbReference type="Proteomes" id="UP000694920"/>
    </source>
</evidence>
<dbReference type="InterPro" id="IPR027417">
    <property type="entry name" value="P-loop_NTPase"/>
</dbReference>
<dbReference type="GO" id="GO:0032154">
    <property type="term" value="C:cleavage furrow"/>
    <property type="evidence" value="ECO:0007669"/>
    <property type="project" value="UniProtKB-SubCell"/>
</dbReference>
<evidence type="ECO:0000256" key="2">
    <source>
        <dbReference type="ARBA" id="ARBA00004214"/>
    </source>
</evidence>
<evidence type="ECO:0000256" key="15">
    <source>
        <dbReference type="PIRNR" id="PIRNR006698"/>
    </source>
</evidence>
<feature type="domain" description="Septin-type G" evidence="19">
    <location>
        <begin position="33"/>
        <end position="305"/>
    </location>
</feature>
<gene>
    <name evidence="21" type="primary">LOC107273184</name>
</gene>
<dbReference type="PIRSF" id="PIRSF006698">
    <property type="entry name" value="Septin"/>
    <property type="match status" value="1"/>
</dbReference>
<keyword evidence="12" id="KW-0206">Cytoskeleton</keyword>
<evidence type="ECO:0000256" key="18">
    <source>
        <dbReference type="SAM" id="MobiDB-lite"/>
    </source>
</evidence>
<organism evidence="20 21">
    <name type="scientific">Cephus cinctus</name>
    <name type="common">Wheat stem sawfly</name>
    <dbReference type="NCBI Taxonomy" id="211228"/>
    <lineage>
        <taxon>Eukaryota</taxon>
        <taxon>Metazoa</taxon>
        <taxon>Ecdysozoa</taxon>
        <taxon>Arthropoda</taxon>
        <taxon>Hexapoda</taxon>
        <taxon>Insecta</taxon>
        <taxon>Pterygota</taxon>
        <taxon>Neoptera</taxon>
        <taxon>Endopterygota</taxon>
        <taxon>Hymenoptera</taxon>
        <taxon>Cephoidea</taxon>
        <taxon>Cephidae</taxon>
        <taxon>Cephus</taxon>
    </lineage>
</organism>
<dbReference type="FunFam" id="3.40.50.300:FF:000064">
    <property type="entry name" value="Septin 4"/>
    <property type="match status" value="1"/>
</dbReference>
<evidence type="ECO:0000256" key="17">
    <source>
        <dbReference type="RuleBase" id="RU004560"/>
    </source>
</evidence>
<dbReference type="InterPro" id="IPR030379">
    <property type="entry name" value="G_SEPTIN_dom"/>
</dbReference>
<comment type="subcellular location">
    <subcellularLocation>
        <location evidence="3">Cell projection</location>
        <location evidence="3">Cilium membrane</location>
    </subcellularLocation>
    <subcellularLocation>
        <location evidence="4">Cleavage furrow</location>
    </subcellularLocation>
    <subcellularLocation>
        <location evidence="1">Cytoplasm</location>
        <location evidence="1">Cytoskeleton</location>
        <location evidence="1">Spindle</location>
    </subcellularLocation>
    <subcellularLocation>
        <location evidence="2">Midbody</location>
    </subcellularLocation>
</comment>
<dbReference type="InterPro" id="IPR016491">
    <property type="entry name" value="Septin"/>
</dbReference>
<dbReference type="GO" id="GO:0005525">
    <property type="term" value="F:GTP binding"/>
    <property type="evidence" value="ECO:0007669"/>
    <property type="project" value="UniProtKB-UniRule"/>
</dbReference>
<evidence type="ECO:0000256" key="1">
    <source>
        <dbReference type="ARBA" id="ARBA00004186"/>
    </source>
</evidence>
<evidence type="ECO:0000256" key="4">
    <source>
        <dbReference type="ARBA" id="ARBA00004626"/>
    </source>
</evidence>